<dbReference type="PANTHER" id="PTHR36692:SF2">
    <property type="entry name" value="GEO12064P1"/>
    <property type="match status" value="1"/>
</dbReference>
<keyword evidence="1" id="KW-1133">Transmembrane helix</keyword>
<reference evidence="2 3" key="1">
    <citation type="journal article" date="2014" name="Nat. Commun.">
        <title>Molecular traces of alternative social organization in a termite genome.</title>
        <authorList>
            <person name="Terrapon N."/>
            <person name="Li C."/>
            <person name="Robertson H.M."/>
            <person name="Ji L."/>
            <person name="Meng X."/>
            <person name="Booth W."/>
            <person name="Chen Z."/>
            <person name="Childers C.P."/>
            <person name="Glastad K.M."/>
            <person name="Gokhale K."/>
            <person name="Gowin J."/>
            <person name="Gronenberg W."/>
            <person name="Hermansen R.A."/>
            <person name="Hu H."/>
            <person name="Hunt B.G."/>
            <person name="Huylmans A.K."/>
            <person name="Khalil S.M."/>
            <person name="Mitchell R.D."/>
            <person name="Munoz-Torres M.C."/>
            <person name="Mustard J.A."/>
            <person name="Pan H."/>
            <person name="Reese J.T."/>
            <person name="Scharf M.E."/>
            <person name="Sun F."/>
            <person name="Vogel H."/>
            <person name="Xiao J."/>
            <person name="Yang W."/>
            <person name="Yang Z."/>
            <person name="Yang Z."/>
            <person name="Zhou J."/>
            <person name="Zhu J."/>
            <person name="Brent C.S."/>
            <person name="Elsik C.G."/>
            <person name="Goodisman M.A."/>
            <person name="Liberles D.A."/>
            <person name="Roe R.M."/>
            <person name="Vargo E.L."/>
            <person name="Vilcinskas A."/>
            <person name="Wang J."/>
            <person name="Bornberg-Bauer E."/>
            <person name="Korb J."/>
            <person name="Zhang G."/>
            <person name="Liebig J."/>
        </authorList>
    </citation>
    <scope>NUCLEOTIDE SEQUENCE [LARGE SCALE GENOMIC DNA]</scope>
    <source>
        <tissue evidence="2">Whole organism</tissue>
    </source>
</reference>
<protein>
    <recommendedName>
        <fullName evidence="4">MARVEL domain-containing protein</fullName>
    </recommendedName>
</protein>
<name>A0A067QVU9_ZOONE</name>
<dbReference type="GO" id="GO:0019991">
    <property type="term" value="P:septate junction assembly"/>
    <property type="evidence" value="ECO:0007669"/>
    <property type="project" value="InterPro"/>
</dbReference>
<dbReference type="Proteomes" id="UP000027135">
    <property type="component" value="Unassembled WGS sequence"/>
</dbReference>
<evidence type="ECO:0008006" key="4">
    <source>
        <dbReference type="Google" id="ProtNLM"/>
    </source>
</evidence>
<evidence type="ECO:0000256" key="1">
    <source>
        <dbReference type="SAM" id="Phobius"/>
    </source>
</evidence>
<feature type="transmembrane region" description="Helical" evidence="1">
    <location>
        <begin position="12"/>
        <end position="31"/>
    </location>
</feature>
<dbReference type="InParanoid" id="A0A067QVU9"/>
<dbReference type="InterPro" id="IPR038976">
    <property type="entry name" value="Ssk"/>
</dbReference>
<dbReference type="PANTHER" id="PTHR36692">
    <property type="entry name" value="PROTEIN SNAKESKIN"/>
    <property type="match status" value="1"/>
</dbReference>
<evidence type="ECO:0000313" key="3">
    <source>
        <dbReference type="Proteomes" id="UP000027135"/>
    </source>
</evidence>
<dbReference type="AlphaFoldDB" id="A0A067QVU9"/>
<dbReference type="EMBL" id="KK853186">
    <property type="protein sequence ID" value="KDR10070.1"/>
    <property type="molecule type" value="Genomic_DNA"/>
</dbReference>
<keyword evidence="1" id="KW-0472">Membrane</keyword>
<keyword evidence="3" id="KW-1185">Reference proteome</keyword>
<dbReference type="GO" id="GO:0005886">
    <property type="term" value="C:plasma membrane"/>
    <property type="evidence" value="ECO:0007669"/>
    <property type="project" value="TreeGrafter"/>
</dbReference>
<evidence type="ECO:0000313" key="2">
    <source>
        <dbReference type="EMBL" id="KDR10070.1"/>
    </source>
</evidence>
<organism evidence="2 3">
    <name type="scientific">Zootermopsis nevadensis</name>
    <name type="common">Dampwood termite</name>
    <dbReference type="NCBI Taxonomy" id="136037"/>
    <lineage>
        <taxon>Eukaryota</taxon>
        <taxon>Metazoa</taxon>
        <taxon>Ecdysozoa</taxon>
        <taxon>Arthropoda</taxon>
        <taxon>Hexapoda</taxon>
        <taxon>Insecta</taxon>
        <taxon>Pterygota</taxon>
        <taxon>Neoptera</taxon>
        <taxon>Polyneoptera</taxon>
        <taxon>Dictyoptera</taxon>
        <taxon>Blattodea</taxon>
        <taxon>Blattoidea</taxon>
        <taxon>Termitoidae</taxon>
        <taxon>Termopsidae</taxon>
        <taxon>Zootermopsis</taxon>
    </lineage>
</organism>
<feature type="transmembrane region" description="Helical" evidence="1">
    <location>
        <begin position="43"/>
        <end position="64"/>
    </location>
</feature>
<sequence length="146" mass="16355">MSRNLLTNLRLTTKIIELVLVCIVMGLYINAPVTTESRKIMQFLNPVVLGGYIIVIMGLMIGLIINDRVPRKVDMLYMTAGFILFIAAGSVQIYFHGTKTALSHHTKDKDTQKTLEFTTAAFTIITAFLFLMDAALTYIDDYENGI</sequence>
<feature type="transmembrane region" description="Helical" evidence="1">
    <location>
        <begin position="76"/>
        <end position="97"/>
    </location>
</feature>
<gene>
    <name evidence="2" type="ORF">L798_15307</name>
</gene>
<proteinExistence type="predicted"/>
<accession>A0A067QVU9</accession>
<feature type="transmembrane region" description="Helical" evidence="1">
    <location>
        <begin position="117"/>
        <end position="139"/>
    </location>
</feature>
<keyword evidence="1" id="KW-0812">Transmembrane</keyword>